<proteinExistence type="predicted"/>
<reference evidence="1 2" key="1">
    <citation type="submission" date="2014-04" db="EMBL/GenBank/DDBJ databases">
        <authorList>
            <consortium name="DOE Joint Genome Institute"/>
            <person name="Kuo A."/>
            <person name="Gay G."/>
            <person name="Dore J."/>
            <person name="Kohler A."/>
            <person name="Nagy L.G."/>
            <person name="Floudas D."/>
            <person name="Copeland A."/>
            <person name="Barry K.W."/>
            <person name="Cichocki N."/>
            <person name="Veneault-Fourrey C."/>
            <person name="LaButti K."/>
            <person name="Lindquist E.A."/>
            <person name="Lipzen A."/>
            <person name="Lundell T."/>
            <person name="Morin E."/>
            <person name="Murat C."/>
            <person name="Sun H."/>
            <person name="Tunlid A."/>
            <person name="Henrissat B."/>
            <person name="Grigoriev I.V."/>
            <person name="Hibbett D.S."/>
            <person name="Martin F."/>
            <person name="Nordberg H.P."/>
            <person name="Cantor M.N."/>
            <person name="Hua S.X."/>
        </authorList>
    </citation>
    <scope>NUCLEOTIDE SEQUENCE [LARGE SCALE GENOMIC DNA]</scope>
    <source>
        <strain evidence="2">h7</strain>
    </source>
</reference>
<dbReference type="AlphaFoldDB" id="A0A0C3BX63"/>
<evidence type="ECO:0000313" key="1">
    <source>
        <dbReference type="EMBL" id="KIM36619.1"/>
    </source>
</evidence>
<evidence type="ECO:0000313" key="2">
    <source>
        <dbReference type="Proteomes" id="UP000053424"/>
    </source>
</evidence>
<gene>
    <name evidence="1" type="ORF">M413DRAFT_285763</name>
</gene>
<keyword evidence="2" id="KW-1185">Reference proteome</keyword>
<dbReference type="Proteomes" id="UP000053424">
    <property type="component" value="Unassembled WGS sequence"/>
</dbReference>
<organism evidence="1 2">
    <name type="scientific">Hebeloma cylindrosporum</name>
    <dbReference type="NCBI Taxonomy" id="76867"/>
    <lineage>
        <taxon>Eukaryota</taxon>
        <taxon>Fungi</taxon>
        <taxon>Dikarya</taxon>
        <taxon>Basidiomycota</taxon>
        <taxon>Agaricomycotina</taxon>
        <taxon>Agaricomycetes</taxon>
        <taxon>Agaricomycetidae</taxon>
        <taxon>Agaricales</taxon>
        <taxon>Agaricineae</taxon>
        <taxon>Hymenogastraceae</taxon>
        <taxon>Hebeloma</taxon>
    </lineage>
</organism>
<protein>
    <recommendedName>
        <fullName evidence="3">CNH domain-containing protein</fullName>
    </recommendedName>
</protein>
<dbReference type="HOGENOM" id="CLU_040563_0_0_1"/>
<dbReference type="EMBL" id="KN831803">
    <property type="protein sequence ID" value="KIM36619.1"/>
    <property type="molecule type" value="Genomic_DNA"/>
</dbReference>
<reference evidence="2" key="2">
    <citation type="submission" date="2015-01" db="EMBL/GenBank/DDBJ databases">
        <title>Evolutionary Origins and Diversification of the Mycorrhizal Mutualists.</title>
        <authorList>
            <consortium name="DOE Joint Genome Institute"/>
            <consortium name="Mycorrhizal Genomics Consortium"/>
            <person name="Kohler A."/>
            <person name="Kuo A."/>
            <person name="Nagy L.G."/>
            <person name="Floudas D."/>
            <person name="Copeland A."/>
            <person name="Barry K.W."/>
            <person name="Cichocki N."/>
            <person name="Veneault-Fourrey C."/>
            <person name="LaButti K."/>
            <person name="Lindquist E.A."/>
            <person name="Lipzen A."/>
            <person name="Lundell T."/>
            <person name="Morin E."/>
            <person name="Murat C."/>
            <person name="Riley R."/>
            <person name="Ohm R."/>
            <person name="Sun H."/>
            <person name="Tunlid A."/>
            <person name="Henrissat B."/>
            <person name="Grigoriev I.V."/>
            <person name="Hibbett D.S."/>
            <person name="Martin F."/>
        </authorList>
    </citation>
    <scope>NUCLEOTIDE SEQUENCE [LARGE SCALE GENOMIC DNA]</scope>
    <source>
        <strain evidence="2">h7</strain>
    </source>
</reference>
<dbReference type="OrthoDB" id="3068749at2759"/>
<sequence length="374" mass="42282">MVITRGRYWFHYIFDLDASTPTETILIPDQFDPLLPAESSTFSDIHVVMAINWDNDSAFLAFNLAVSFCLMNQPPPDPKAQGVQIWRVELALDDQRRGIGLKASHLASFPLEPSINRICCQSIRGSYIALTLLSDQHEDCQLTFVIDWNQANGDQMNYPRRFLHPPYGKQPDAIHILPGNKLFTIAHGGVMIFDYFSIPETHSLPPVDFTDATAMPLWRERGLGIDLGLRSPSISKPFVCSHSIRSSIRGRDTVHGVIIDYPYNEGPSEPLGRTVKLVEKLNVRKKVHGYYGFNKAIILSGRVGTYLFNYSWPDEENDDLSPVLLRSEGTSRFCEFGPFLDEQSGRVVIPADVTSIPKARHDRMEVWDFSLLVK</sequence>
<accession>A0A0C3BX63</accession>
<name>A0A0C3BX63_HEBCY</name>
<evidence type="ECO:0008006" key="3">
    <source>
        <dbReference type="Google" id="ProtNLM"/>
    </source>
</evidence>